<evidence type="ECO:0000256" key="2">
    <source>
        <dbReference type="ARBA" id="ARBA00022741"/>
    </source>
</evidence>
<dbReference type="GO" id="GO:0016787">
    <property type="term" value="F:hydrolase activity"/>
    <property type="evidence" value="ECO:0007669"/>
    <property type="project" value="UniProtKB-KW"/>
</dbReference>
<dbReference type="InterPro" id="IPR050534">
    <property type="entry name" value="Coronavir_polyprotein_1ab"/>
</dbReference>
<dbReference type="SUPFAM" id="SSF52540">
    <property type="entry name" value="P-loop containing nucleoside triphosphate hydrolases"/>
    <property type="match status" value="1"/>
</dbReference>
<name>A0A382G3T7_9ZZZZ</name>
<comment type="similarity">
    <text evidence="1">Belongs to the DNA2/NAM7 helicase family.</text>
</comment>
<evidence type="ECO:0008006" key="9">
    <source>
        <dbReference type="Google" id="ProtNLM"/>
    </source>
</evidence>
<feature type="domain" description="DNA2/NAM7 helicase helicase" evidence="6">
    <location>
        <begin position="129"/>
        <end position="178"/>
    </location>
</feature>
<evidence type="ECO:0000313" key="8">
    <source>
        <dbReference type="EMBL" id="SVB69928.1"/>
    </source>
</evidence>
<dbReference type="PANTHER" id="PTHR43788:SF8">
    <property type="entry name" value="DNA-BINDING PROTEIN SMUBP-2"/>
    <property type="match status" value="1"/>
</dbReference>
<evidence type="ECO:0000259" key="7">
    <source>
        <dbReference type="Pfam" id="PF13087"/>
    </source>
</evidence>
<dbReference type="InterPro" id="IPR041677">
    <property type="entry name" value="DNA2/NAM7_AAA_11"/>
</dbReference>
<reference evidence="8" key="1">
    <citation type="submission" date="2018-05" db="EMBL/GenBank/DDBJ databases">
        <authorList>
            <person name="Lanie J.A."/>
            <person name="Ng W.-L."/>
            <person name="Kazmierczak K.M."/>
            <person name="Andrzejewski T.M."/>
            <person name="Davidsen T.M."/>
            <person name="Wayne K.J."/>
            <person name="Tettelin H."/>
            <person name="Glass J.I."/>
            <person name="Rusch D."/>
            <person name="Podicherti R."/>
            <person name="Tsui H.-C.T."/>
            <person name="Winkler M.E."/>
        </authorList>
    </citation>
    <scope>NUCLEOTIDE SEQUENCE</scope>
</reference>
<evidence type="ECO:0000259" key="6">
    <source>
        <dbReference type="Pfam" id="PF13086"/>
    </source>
</evidence>
<dbReference type="InterPro" id="IPR041679">
    <property type="entry name" value="DNA2/NAM7-like_C"/>
</dbReference>
<gene>
    <name evidence="8" type="ORF">METZ01_LOCUS222782</name>
</gene>
<dbReference type="InterPro" id="IPR027417">
    <property type="entry name" value="P-loop_NTPase"/>
</dbReference>
<evidence type="ECO:0000256" key="3">
    <source>
        <dbReference type="ARBA" id="ARBA00022801"/>
    </source>
</evidence>
<feature type="domain" description="DNA2/NAM7 helicase-like C-terminal" evidence="7">
    <location>
        <begin position="222"/>
        <end position="404"/>
    </location>
</feature>
<evidence type="ECO:0000256" key="4">
    <source>
        <dbReference type="ARBA" id="ARBA00022806"/>
    </source>
</evidence>
<proteinExistence type="inferred from homology"/>
<feature type="non-terminal residue" evidence="8">
    <location>
        <position position="1"/>
    </location>
</feature>
<protein>
    <recommendedName>
        <fullName evidence="9">DNA2/NAM7 helicase-like C-terminal domain-containing protein</fullName>
    </recommendedName>
</protein>
<organism evidence="8">
    <name type="scientific">marine metagenome</name>
    <dbReference type="NCBI Taxonomy" id="408172"/>
    <lineage>
        <taxon>unclassified sequences</taxon>
        <taxon>metagenomes</taxon>
        <taxon>ecological metagenomes</taxon>
    </lineage>
</organism>
<dbReference type="Pfam" id="PF13086">
    <property type="entry name" value="AAA_11"/>
    <property type="match status" value="1"/>
</dbReference>
<sequence length="506" mass="56125">ERLIQARWFVKWRTRWLFHRLGCSGEGRSLELLVEWAVETQRRPVLVAELERLESTVGDPALSVTDADVKWQQASLGAVRARIAVSVDNGSNQLGSFGAATPNFDRLKGLIHHSLAVLPGWSCTAMSMKRNFKIEAGLFDLVVVDEASQCTLATVMPLAYRAKRLVVVGDPNQLSPIISVGDGHLEMIAQISGLDDAQLADEGIHHKKGSAFAAFEHAALSDDGNGEVAFLSEHYRCYPVIARWFNEAFYNNSLRVLTDISAMTTEARGLFWQDVEGVARRPPMSDKSWINEDEARAAVDQINDAVRQGGLTIGVVTPFAAQARYINELAGEEVPGGRETLDELKFISGSAYRLQGNEKDVVIFSPVLAPGISDHGTAWVERQREMVNVAVSRAKQLLVIVGHPEMERWGGPTLTSLRDYARNYSEDPALTTWLTDSESERRLQTAMREAGLDPQPKILDEGFELDFAIEGPAGWLDIEVDGDQHVDDRGQQIREDVVRDRILRAE</sequence>
<feature type="non-terminal residue" evidence="8">
    <location>
        <position position="506"/>
    </location>
</feature>
<evidence type="ECO:0000256" key="1">
    <source>
        <dbReference type="ARBA" id="ARBA00007913"/>
    </source>
</evidence>
<dbReference type="GO" id="GO:0005524">
    <property type="term" value="F:ATP binding"/>
    <property type="evidence" value="ECO:0007669"/>
    <property type="project" value="UniProtKB-KW"/>
</dbReference>
<keyword evidence="5" id="KW-0067">ATP-binding</keyword>
<dbReference type="CDD" id="cd18808">
    <property type="entry name" value="SF1_C_Upf1"/>
    <property type="match status" value="1"/>
</dbReference>
<dbReference type="InterPro" id="IPR047187">
    <property type="entry name" value="SF1_C_Upf1"/>
</dbReference>
<keyword evidence="4" id="KW-0347">Helicase</keyword>
<accession>A0A382G3T7</accession>
<dbReference type="EMBL" id="UINC01053426">
    <property type="protein sequence ID" value="SVB69928.1"/>
    <property type="molecule type" value="Genomic_DNA"/>
</dbReference>
<dbReference type="PANTHER" id="PTHR43788">
    <property type="entry name" value="DNA2/NAM7 HELICASE FAMILY MEMBER"/>
    <property type="match status" value="1"/>
</dbReference>
<dbReference type="Gene3D" id="3.40.50.300">
    <property type="entry name" value="P-loop containing nucleotide triphosphate hydrolases"/>
    <property type="match status" value="2"/>
</dbReference>
<keyword evidence="2" id="KW-0547">Nucleotide-binding</keyword>
<dbReference type="Pfam" id="PF13087">
    <property type="entry name" value="AAA_12"/>
    <property type="match status" value="1"/>
</dbReference>
<dbReference type="GO" id="GO:0043139">
    <property type="term" value="F:5'-3' DNA helicase activity"/>
    <property type="evidence" value="ECO:0007669"/>
    <property type="project" value="TreeGrafter"/>
</dbReference>
<keyword evidence="3" id="KW-0378">Hydrolase</keyword>
<evidence type="ECO:0000256" key="5">
    <source>
        <dbReference type="ARBA" id="ARBA00022840"/>
    </source>
</evidence>
<dbReference type="AlphaFoldDB" id="A0A382G3T7"/>